<evidence type="ECO:0000256" key="1">
    <source>
        <dbReference type="SAM" id="MobiDB-lite"/>
    </source>
</evidence>
<gene>
    <name evidence="2" type="ORF">JBS370_LOCUS41399</name>
</gene>
<dbReference type="AlphaFoldDB" id="A0A820K0J5"/>
<accession>A0A820K0J5</accession>
<evidence type="ECO:0000313" key="2">
    <source>
        <dbReference type="EMBL" id="CAF4333782.1"/>
    </source>
</evidence>
<feature type="non-terminal residue" evidence="2">
    <location>
        <position position="22"/>
    </location>
</feature>
<dbReference type="EMBL" id="CAJOBD010045299">
    <property type="protein sequence ID" value="CAF4333782.1"/>
    <property type="molecule type" value="Genomic_DNA"/>
</dbReference>
<dbReference type="Proteomes" id="UP000663836">
    <property type="component" value="Unassembled WGS sequence"/>
</dbReference>
<reference evidence="2" key="1">
    <citation type="submission" date="2021-02" db="EMBL/GenBank/DDBJ databases">
        <authorList>
            <person name="Nowell W R."/>
        </authorList>
    </citation>
    <scope>NUCLEOTIDE SEQUENCE</scope>
</reference>
<protein>
    <submittedName>
        <fullName evidence="2">Uncharacterized protein</fullName>
    </submittedName>
</protein>
<evidence type="ECO:0000313" key="3">
    <source>
        <dbReference type="Proteomes" id="UP000663836"/>
    </source>
</evidence>
<organism evidence="2 3">
    <name type="scientific">Rotaria sordida</name>
    <dbReference type="NCBI Taxonomy" id="392033"/>
    <lineage>
        <taxon>Eukaryota</taxon>
        <taxon>Metazoa</taxon>
        <taxon>Spiralia</taxon>
        <taxon>Gnathifera</taxon>
        <taxon>Rotifera</taxon>
        <taxon>Eurotatoria</taxon>
        <taxon>Bdelloidea</taxon>
        <taxon>Philodinida</taxon>
        <taxon>Philodinidae</taxon>
        <taxon>Rotaria</taxon>
    </lineage>
</organism>
<feature type="region of interest" description="Disordered" evidence="1">
    <location>
        <begin position="1"/>
        <end position="22"/>
    </location>
</feature>
<proteinExistence type="predicted"/>
<name>A0A820K0J5_9BILA</name>
<comment type="caution">
    <text evidence="2">The sequence shown here is derived from an EMBL/GenBank/DDBJ whole genome shotgun (WGS) entry which is preliminary data.</text>
</comment>
<sequence length="22" mass="2583">MTNDRTRFQSQTNNIPPPVPRI</sequence>